<dbReference type="InterPro" id="IPR018094">
    <property type="entry name" value="Thymidylate_kinase"/>
</dbReference>
<evidence type="ECO:0000256" key="2">
    <source>
        <dbReference type="HAMAP-Rule" id="MF_00165"/>
    </source>
</evidence>
<keyword evidence="2" id="KW-0067">ATP-binding</keyword>
<comment type="caution">
    <text evidence="4">The sequence shown here is derived from an EMBL/GenBank/DDBJ whole genome shotgun (WGS) entry which is preliminary data.</text>
</comment>
<keyword evidence="2" id="KW-0545">Nucleotide biosynthesis</keyword>
<dbReference type="EC" id="2.7.4.9" evidence="2"/>
<feature type="transmembrane region" description="Helical" evidence="3">
    <location>
        <begin position="83"/>
        <end position="102"/>
    </location>
</feature>
<reference evidence="4" key="1">
    <citation type="submission" date="2020-10" db="EMBL/GenBank/DDBJ databases">
        <authorList>
            <person name="Hahn C.J."/>
            <person name="Laso-Perez R."/>
            <person name="Vulcano F."/>
            <person name="Vaziourakis K.-M."/>
            <person name="Stokke R."/>
            <person name="Steen I.H."/>
            <person name="Teske A."/>
            <person name="Boetius A."/>
            <person name="Liebeke M."/>
            <person name="Amann R."/>
            <person name="Knittel K."/>
        </authorList>
    </citation>
    <scope>NUCLEOTIDE SEQUENCE</scope>
    <source>
        <strain evidence="4">Gfbio:e3339647-f889-4370-9287-4fb5cb688e4c:AG392E03_GoMArc1</strain>
    </source>
</reference>
<dbReference type="GO" id="GO:0006233">
    <property type="term" value="P:dTDP biosynthetic process"/>
    <property type="evidence" value="ECO:0007669"/>
    <property type="project" value="InterPro"/>
</dbReference>
<dbReference type="GO" id="GO:0006235">
    <property type="term" value="P:dTTP biosynthetic process"/>
    <property type="evidence" value="ECO:0007669"/>
    <property type="project" value="UniProtKB-UniRule"/>
</dbReference>
<keyword evidence="3" id="KW-1133">Transmembrane helix</keyword>
<dbReference type="HAMAP" id="MF_00165">
    <property type="entry name" value="Thymidylate_kinase"/>
    <property type="match status" value="1"/>
</dbReference>
<protein>
    <recommendedName>
        <fullName evidence="1 2">Probable thymidylate kinase</fullName>
        <ecNumber evidence="2">2.7.4.9</ecNumber>
    </recommendedName>
    <alternativeName>
        <fullName evidence="2">dTMP kinase</fullName>
    </alternativeName>
</protein>
<keyword evidence="2 4" id="KW-0808">Transferase</keyword>
<name>A0A811SZQ7_9EURY</name>
<dbReference type="Gene3D" id="3.40.50.300">
    <property type="entry name" value="P-loop containing nucleotide triphosphate hydrolases"/>
    <property type="match status" value="1"/>
</dbReference>
<dbReference type="EMBL" id="CAJHIN010000001">
    <property type="protein sequence ID" value="CAD6490155.1"/>
    <property type="molecule type" value="Genomic_DNA"/>
</dbReference>
<sequence>MKKGIFICFTGIDGSGKTTLAKTLVEAMKRNEIECRYVHSRFNPFMLKPFIIAARAIFLRGTDVFENYSEDSNAKKMLFKNRFLSMIYQFFLLFDYLFQIFIKLKIPLMFGRNIICDRYIYDTICTDLAVDLNYSDKKTMELLTMCLHLFPKADITFLIDIPEEIAYERKDDTPSIDYLRDRRKIYLRVGEEYGMTILDGLRSPEDLKRIAETYVKEIIR</sequence>
<dbReference type="SUPFAM" id="SSF52540">
    <property type="entry name" value="P-loop containing nucleoside triphosphate hydrolases"/>
    <property type="match status" value="1"/>
</dbReference>
<dbReference type="Proteomes" id="UP000606624">
    <property type="component" value="Unassembled WGS sequence"/>
</dbReference>
<evidence type="ECO:0000313" key="4">
    <source>
        <dbReference type="EMBL" id="CAD6490155.1"/>
    </source>
</evidence>
<organism evidence="4 5">
    <name type="scientific">Candidatus Argoarchaeum ethanivorans</name>
    <dbReference type="NCBI Taxonomy" id="2608793"/>
    <lineage>
        <taxon>Archaea</taxon>
        <taxon>Methanobacteriati</taxon>
        <taxon>Methanobacteriota</taxon>
        <taxon>Stenosarchaea group</taxon>
        <taxon>Methanomicrobia</taxon>
        <taxon>Methanosarcinales</taxon>
        <taxon>Methanosarcinales incertae sedis</taxon>
        <taxon>GOM Arc I cluster</taxon>
        <taxon>Candidatus Argoarchaeum</taxon>
    </lineage>
</organism>
<keyword evidence="3" id="KW-0812">Transmembrane</keyword>
<dbReference type="InterPro" id="IPR027417">
    <property type="entry name" value="P-loop_NTPase"/>
</dbReference>
<gene>
    <name evidence="2 4" type="primary">tmk</name>
    <name evidence="4" type="ORF">KFBDDELM_00033</name>
</gene>
<proteinExistence type="inferred from homology"/>
<dbReference type="GO" id="GO:0004798">
    <property type="term" value="F:dTMP kinase activity"/>
    <property type="evidence" value="ECO:0007669"/>
    <property type="project" value="UniProtKB-UniRule"/>
</dbReference>
<keyword evidence="3" id="KW-0472">Membrane</keyword>
<evidence type="ECO:0000256" key="3">
    <source>
        <dbReference type="SAM" id="Phobius"/>
    </source>
</evidence>
<accession>A0A811SZQ7</accession>
<comment type="catalytic activity">
    <reaction evidence="2">
        <text>dTMP + ATP = dTDP + ADP</text>
        <dbReference type="Rhea" id="RHEA:13517"/>
        <dbReference type="ChEBI" id="CHEBI:30616"/>
        <dbReference type="ChEBI" id="CHEBI:58369"/>
        <dbReference type="ChEBI" id="CHEBI:63528"/>
        <dbReference type="ChEBI" id="CHEBI:456216"/>
        <dbReference type="EC" id="2.7.4.9"/>
    </reaction>
</comment>
<evidence type="ECO:0000313" key="5">
    <source>
        <dbReference type="Proteomes" id="UP000606624"/>
    </source>
</evidence>
<dbReference type="GO" id="GO:0005524">
    <property type="term" value="F:ATP binding"/>
    <property type="evidence" value="ECO:0007669"/>
    <property type="project" value="UniProtKB-UniRule"/>
</dbReference>
<keyword evidence="2" id="KW-0547">Nucleotide-binding</keyword>
<evidence type="ECO:0000256" key="1">
    <source>
        <dbReference type="ARBA" id="ARBA00013355"/>
    </source>
</evidence>
<comment type="similarity">
    <text evidence="2">Belongs to the thymidylate kinase family.</text>
</comment>
<dbReference type="AlphaFoldDB" id="A0A811SZQ7"/>
<feature type="binding site" evidence="2">
    <location>
        <begin position="11"/>
        <end position="18"/>
    </location>
    <ligand>
        <name>ATP</name>
        <dbReference type="ChEBI" id="CHEBI:30616"/>
    </ligand>
</feature>
<keyword evidence="2 4" id="KW-0418">Kinase</keyword>